<protein>
    <recommendedName>
        <fullName evidence="3">GH16 domain-containing protein</fullName>
    </recommendedName>
</protein>
<dbReference type="PROSITE" id="PS51318">
    <property type="entry name" value="TAT"/>
    <property type="match status" value="1"/>
</dbReference>
<gene>
    <name evidence="1" type="ORF">BG844_31385</name>
</gene>
<name>A0A1K0FZM5_9ACTN</name>
<reference evidence="1 2" key="1">
    <citation type="submission" date="2016-09" db="EMBL/GenBank/DDBJ databases">
        <title>Couchioplanes caeruleus draft genome sequence.</title>
        <authorList>
            <person name="Sheehan J."/>
            <person name="Caffrey P."/>
        </authorList>
    </citation>
    <scope>NUCLEOTIDE SEQUENCE [LARGE SCALE GENOMIC DNA]</scope>
    <source>
        <strain evidence="1 2">DSM 43634</strain>
    </source>
</reference>
<dbReference type="Proteomes" id="UP000182486">
    <property type="component" value="Unassembled WGS sequence"/>
</dbReference>
<dbReference type="RefSeq" id="WP_071808944.1">
    <property type="nucleotide sequence ID" value="NZ_MEIA01000475.1"/>
</dbReference>
<evidence type="ECO:0000313" key="1">
    <source>
        <dbReference type="EMBL" id="OJF10522.1"/>
    </source>
</evidence>
<proteinExistence type="predicted"/>
<accession>A0A1K0FZM5</accession>
<organism evidence="1 2">
    <name type="scientific">Couchioplanes caeruleus subsp. caeruleus</name>
    <dbReference type="NCBI Taxonomy" id="56427"/>
    <lineage>
        <taxon>Bacteria</taxon>
        <taxon>Bacillati</taxon>
        <taxon>Actinomycetota</taxon>
        <taxon>Actinomycetes</taxon>
        <taxon>Micromonosporales</taxon>
        <taxon>Micromonosporaceae</taxon>
        <taxon>Couchioplanes</taxon>
    </lineage>
</organism>
<comment type="caution">
    <text evidence="1">The sequence shown here is derived from an EMBL/GenBank/DDBJ whole genome shotgun (WGS) entry which is preliminary data.</text>
</comment>
<keyword evidence="2" id="KW-1185">Reference proteome</keyword>
<sequence length="296" mass="32416">MNSSRLDRRRFLSLLGGGVVAGAAASAGLGLPAVAAGDRGWRRLGEGTDLSGWETILGDGLYTAAGQVPVNAADVTAEHLGGYSNLRANIANRGVMAHVLSFKRFTDDYPLSEPDSSLMRCSHRADYEFRLPYLPSTAGGPFNAQTVEGGLFVWDGLDTRVDHGTAFQWVLNPWLPNYGQIQVWSDGEDGNGAWIPGGYLKPDTEWHSARFLVNPADRRVELSIDGTLFPAPYCRTPKIGWGTDVSARLQAEAISIWPGAKATWAPQHEMHVRNWRWVRKAPHPTRDDAPKSPSKR</sequence>
<dbReference type="AlphaFoldDB" id="A0A1K0FZM5"/>
<evidence type="ECO:0000313" key="2">
    <source>
        <dbReference type="Proteomes" id="UP000182486"/>
    </source>
</evidence>
<dbReference type="EMBL" id="MEIA01000475">
    <property type="protein sequence ID" value="OJF10522.1"/>
    <property type="molecule type" value="Genomic_DNA"/>
</dbReference>
<evidence type="ECO:0008006" key="3">
    <source>
        <dbReference type="Google" id="ProtNLM"/>
    </source>
</evidence>
<dbReference type="InterPro" id="IPR006311">
    <property type="entry name" value="TAT_signal"/>
</dbReference>